<protein>
    <submittedName>
        <fullName evidence="1">Uncharacterized protein</fullName>
    </submittedName>
</protein>
<reference evidence="1" key="1">
    <citation type="submission" date="2022-07" db="EMBL/GenBank/DDBJ databases">
        <title>The genome of Lyophyllum shimeji provides insight into the initial evolution of ectomycorrhizal fungal genome.</title>
        <authorList>
            <person name="Kobayashi Y."/>
            <person name="Shibata T."/>
            <person name="Hirakawa H."/>
            <person name="Shigenobu S."/>
            <person name="Nishiyama T."/>
            <person name="Yamada A."/>
            <person name="Hasebe M."/>
            <person name="Kawaguchi M."/>
        </authorList>
    </citation>
    <scope>NUCLEOTIDE SEQUENCE</scope>
    <source>
        <strain evidence="1">AT787</strain>
    </source>
</reference>
<gene>
    <name evidence="1" type="ORF">LshimejAT787_1102550</name>
</gene>
<comment type="caution">
    <text evidence="1">The sequence shown here is derived from an EMBL/GenBank/DDBJ whole genome shotgun (WGS) entry which is preliminary data.</text>
</comment>
<dbReference type="OrthoDB" id="2570975at2759"/>
<evidence type="ECO:0000313" key="1">
    <source>
        <dbReference type="EMBL" id="GLB42240.1"/>
    </source>
</evidence>
<keyword evidence="2" id="KW-1185">Reference proteome</keyword>
<dbReference type="AlphaFoldDB" id="A0A9P3PSZ5"/>
<dbReference type="Proteomes" id="UP001063166">
    <property type="component" value="Unassembled WGS sequence"/>
</dbReference>
<organism evidence="1 2">
    <name type="scientific">Lyophyllum shimeji</name>
    <name type="common">Hon-shimeji</name>
    <name type="synonym">Tricholoma shimeji</name>
    <dbReference type="NCBI Taxonomy" id="47721"/>
    <lineage>
        <taxon>Eukaryota</taxon>
        <taxon>Fungi</taxon>
        <taxon>Dikarya</taxon>
        <taxon>Basidiomycota</taxon>
        <taxon>Agaricomycotina</taxon>
        <taxon>Agaricomycetes</taxon>
        <taxon>Agaricomycetidae</taxon>
        <taxon>Agaricales</taxon>
        <taxon>Tricholomatineae</taxon>
        <taxon>Lyophyllaceae</taxon>
        <taxon>Lyophyllum</taxon>
    </lineage>
</organism>
<evidence type="ECO:0000313" key="2">
    <source>
        <dbReference type="Proteomes" id="UP001063166"/>
    </source>
</evidence>
<dbReference type="EMBL" id="BRPK01000011">
    <property type="protein sequence ID" value="GLB42240.1"/>
    <property type="molecule type" value="Genomic_DNA"/>
</dbReference>
<proteinExistence type="predicted"/>
<name>A0A9P3PSZ5_LYOSH</name>
<sequence>MRPTTFTEAHTSAPAANARFLHSNPAIQIKNNFWKAYPHCRGVPMAFLRASFVMLEELLYPNLPAADAVLNYESGATEVRVTKVSPDYPPTHVVAVLPFDHNDDTIPVLYPVHHIVFSAYCAYFPDLPKHFPGQGRDSKEISLPVYRVVLDSPAAFPVMLHYFYTRDIDWLVRTLGSQPLREQKDFIRGFRNNLIKLGVVDEPLYEAVDKAWEACLRLRQLAMPDVQELAPFTEAQDQGWLQLEQGYRL</sequence>
<accession>A0A9P3PSZ5</accession>